<reference evidence="16" key="1">
    <citation type="submission" date="2022-02" db="EMBL/GenBank/DDBJ databases">
        <authorList>
            <person name="Henning P.M."/>
            <person name="McCubbin A.G."/>
            <person name="Shore J.S."/>
        </authorList>
    </citation>
    <scope>NUCLEOTIDE SEQUENCE</scope>
    <source>
        <strain evidence="16">F60SS</strain>
        <tissue evidence="16">Leaves</tissue>
    </source>
</reference>
<comment type="subunit">
    <text evidence="13">Component of the NSL complex at least composed of KAT8/MOF, KANSL1, KANSL2, KANSL3, MCRS1, PHF20, OGT1/OGT, WDR5 and HCFC1.</text>
</comment>
<dbReference type="GO" id="GO:0005634">
    <property type="term" value="C:nucleus"/>
    <property type="evidence" value="ECO:0007669"/>
    <property type="project" value="UniProtKB-SubCell"/>
</dbReference>
<feature type="domain" description="KANL2-like probable zinc-finger" evidence="15">
    <location>
        <begin position="184"/>
        <end position="236"/>
    </location>
</feature>
<evidence type="ECO:0000256" key="4">
    <source>
        <dbReference type="ARBA" id="ARBA00022499"/>
    </source>
</evidence>
<keyword evidence="5" id="KW-0597">Phosphoprotein</keyword>
<keyword evidence="8" id="KW-0496">Mitochondrion</keyword>
<dbReference type="InterPro" id="IPR025927">
    <property type="entry name" value="Znf_KANL2-like"/>
</dbReference>
<accession>A0A9Q0G142</accession>
<comment type="function">
    <text evidence="12">Non-catalytic component of the NSL histone acetyltransferase complex, a multiprotein complex that mediates histone H4 acetylation at 'Lys-5'- and 'Lys-8' (H4K5ac and H4K8ac) at transcription start sites and promotes transcription initiation. Required for NSL complex stability and for transcription of intraciliary transport genes in both ciliated and non-ciliated cells by regulating histone H4 acetylation at 'Lys-5'- and 'Lys-12' (H4K5ac and H4K12ac). This is necessary for cilium assembly in ciliated cells and for organization of the microtubule cytoskeleton in non-ciliated cells. Required within the NSL complex to maintain nuclear architecture stability by promoting KAT8-mediated acetylation of lamin LMNA.</text>
</comment>
<evidence type="ECO:0000256" key="11">
    <source>
        <dbReference type="ARBA" id="ARBA00033378"/>
    </source>
</evidence>
<evidence type="ECO:0000256" key="1">
    <source>
        <dbReference type="ARBA" id="ARBA00004123"/>
    </source>
</evidence>
<feature type="region of interest" description="Disordered" evidence="14">
    <location>
        <begin position="1"/>
        <end position="61"/>
    </location>
</feature>
<evidence type="ECO:0000256" key="2">
    <source>
        <dbReference type="ARBA" id="ARBA00004173"/>
    </source>
</evidence>
<evidence type="ECO:0000256" key="13">
    <source>
        <dbReference type="ARBA" id="ARBA00093543"/>
    </source>
</evidence>
<evidence type="ECO:0000256" key="5">
    <source>
        <dbReference type="ARBA" id="ARBA00022553"/>
    </source>
</evidence>
<keyword evidence="17" id="KW-1185">Reference proteome</keyword>
<dbReference type="GO" id="GO:0044545">
    <property type="term" value="C:NSL complex"/>
    <property type="evidence" value="ECO:0007669"/>
    <property type="project" value="TreeGrafter"/>
</dbReference>
<keyword evidence="6" id="KW-0832">Ubl conjugation</keyword>
<comment type="caution">
    <text evidence="16">The sequence shown here is derived from an EMBL/GenBank/DDBJ whole genome shotgun (WGS) entry which is preliminary data.</text>
</comment>
<evidence type="ECO:0000256" key="10">
    <source>
        <dbReference type="ARBA" id="ARBA00032947"/>
    </source>
</evidence>
<dbReference type="EMBL" id="JAKUCV010003055">
    <property type="protein sequence ID" value="KAJ4840365.1"/>
    <property type="molecule type" value="Genomic_DNA"/>
</dbReference>
<evidence type="ECO:0000256" key="7">
    <source>
        <dbReference type="ARBA" id="ARBA00022853"/>
    </source>
</evidence>
<dbReference type="PANTHER" id="PTHR13453">
    <property type="entry name" value="KAT8 REGULATORY NSL COMPLEX SUBUNIT 2"/>
    <property type="match status" value="1"/>
</dbReference>
<evidence type="ECO:0000259" key="15">
    <source>
        <dbReference type="Pfam" id="PF13891"/>
    </source>
</evidence>
<comment type="subcellular location">
    <subcellularLocation>
        <location evidence="2">Mitochondrion</location>
    </subcellularLocation>
    <subcellularLocation>
        <location evidence="1">Nucleus</location>
    </subcellularLocation>
</comment>
<keyword evidence="7" id="KW-0156">Chromatin regulator</keyword>
<sequence>MASASKHHHSNHLLSISKPPKTPAPNSAASATLSTTTATQTTTNNVSNPNPSSASAPPITPSIQDQYLSRATHLTRQELLNRRSHSLRQLSRCYRDHYWALMEELKIQYREYYWKFGMSPFKEDHQQRDDLGLLERGASGDGNNNNNNNNNTNHIMEVTGENNNSGSSHVNGSSSLDLKTNHRCLFVGCKLKAMALTSFCHLHILSDSKQKLYKPCGYVIKRSSAPSLCSVHFQKAQKHVTRALKKAGLNVSSSSKLAPKFHVIVAEYVRQIQTKRRAAMKGNKNATGRISLLDARIITYFMIASQAANSQRIGTHATLYGGIAVVVVLAADVLRRIFRNADITRLEYQQIVEKIRRNAELTSQLHRDLDGVLFIKR</sequence>
<feature type="compositionally biased region" description="Low complexity" evidence="14">
    <location>
        <begin position="24"/>
        <end position="61"/>
    </location>
</feature>
<evidence type="ECO:0000256" key="6">
    <source>
        <dbReference type="ARBA" id="ARBA00022843"/>
    </source>
</evidence>
<evidence type="ECO:0000313" key="17">
    <source>
        <dbReference type="Proteomes" id="UP001141552"/>
    </source>
</evidence>
<evidence type="ECO:0000256" key="3">
    <source>
        <dbReference type="ARBA" id="ARBA00015508"/>
    </source>
</evidence>
<feature type="compositionally biased region" description="Low complexity" evidence="14">
    <location>
        <begin position="162"/>
        <end position="174"/>
    </location>
</feature>
<evidence type="ECO:0000256" key="9">
    <source>
        <dbReference type="ARBA" id="ARBA00023242"/>
    </source>
</evidence>
<proteinExistence type="predicted"/>
<keyword evidence="4" id="KW-1017">Isopeptide bond</keyword>
<evidence type="ECO:0000313" key="16">
    <source>
        <dbReference type="EMBL" id="KAJ4840365.1"/>
    </source>
</evidence>
<dbReference type="Pfam" id="PF13891">
    <property type="entry name" value="zf-C3HC3H_KANSL2"/>
    <property type="match status" value="1"/>
</dbReference>
<dbReference type="OrthoDB" id="677315at2759"/>
<dbReference type="AlphaFoldDB" id="A0A9Q0G142"/>
<feature type="compositionally biased region" description="Low complexity" evidence="14">
    <location>
        <begin position="143"/>
        <end position="153"/>
    </location>
</feature>
<keyword evidence="9" id="KW-0539">Nucleus</keyword>
<dbReference type="PANTHER" id="PTHR13453:SF1">
    <property type="entry name" value="KAT8 REGULATORY NSL COMPLEX SUBUNIT 2"/>
    <property type="match status" value="1"/>
</dbReference>
<gene>
    <name evidence="16" type="ORF">Tsubulata_021375</name>
</gene>
<dbReference type="GO" id="GO:0005739">
    <property type="term" value="C:mitochondrion"/>
    <property type="evidence" value="ECO:0007669"/>
    <property type="project" value="UniProtKB-SubCell"/>
</dbReference>
<evidence type="ECO:0000256" key="8">
    <source>
        <dbReference type="ARBA" id="ARBA00023128"/>
    </source>
</evidence>
<feature type="region of interest" description="Disordered" evidence="14">
    <location>
        <begin position="133"/>
        <end position="174"/>
    </location>
</feature>
<dbReference type="InterPro" id="IPR026316">
    <property type="entry name" value="NSL2"/>
</dbReference>
<dbReference type="GO" id="GO:0006325">
    <property type="term" value="P:chromatin organization"/>
    <property type="evidence" value="ECO:0007669"/>
    <property type="project" value="UniProtKB-KW"/>
</dbReference>
<feature type="compositionally biased region" description="Basic residues" evidence="14">
    <location>
        <begin position="1"/>
        <end position="11"/>
    </location>
</feature>
<name>A0A9Q0G142_9ROSI</name>
<evidence type="ECO:0000256" key="12">
    <source>
        <dbReference type="ARBA" id="ARBA00093359"/>
    </source>
</evidence>
<evidence type="ECO:0000256" key="14">
    <source>
        <dbReference type="SAM" id="MobiDB-lite"/>
    </source>
</evidence>
<organism evidence="16 17">
    <name type="scientific">Turnera subulata</name>
    <dbReference type="NCBI Taxonomy" id="218843"/>
    <lineage>
        <taxon>Eukaryota</taxon>
        <taxon>Viridiplantae</taxon>
        <taxon>Streptophyta</taxon>
        <taxon>Embryophyta</taxon>
        <taxon>Tracheophyta</taxon>
        <taxon>Spermatophyta</taxon>
        <taxon>Magnoliopsida</taxon>
        <taxon>eudicotyledons</taxon>
        <taxon>Gunneridae</taxon>
        <taxon>Pentapetalae</taxon>
        <taxon>rosids</taxon>
        <taxon>fabids</taxon>
        <taxon>Malpighiales</taxon>
        <taxon>Passifloraceae</taxon>
        <taxon>Turnera</taxon>
    </lineage>
</organism>
<protein>
    <recommendedName>
        <fullName evidence="3">KAT8 regulatory NSL complex subunit 2</fullName>
    </recommendedName>
    <alternativeName>
        <fullName evidence="11">NSL complex protein NSL2</fullName>
    </alternativeName>
    <alternativeName>
        <fullName evidence="10">Non-specific lethal 2 homolog</fullName>
    </alternativeName>
</protein>
<dbReference type="Proteomes" id="UP001141552">
    <property type="component" value="Unassembled WGS sequence"/>
</dbReference>
<reference evidence="16" key="2">
    <citation type="journal article" date="2023" name="Plants (Basel)">
        <title>Annotation of the Turnera subulata (Passifloraceae) Draft Genome Reveals the S-Locus Evolved after the Divergence of Turneroideae from Passifloroideae in a Stepwise Manner.</title>
        <authorList>
            <person name="Henning P.M."/>
            <person name="Roalson E.H."/>
            <person name="Mir W."/>
            <person name="McCubbin A.G."/>
            <person name="Shore J.S."/>
        </authorList>
    </citation>
    <scope>NUCLEOTIDE SEQUENCE</scope>
    <source>
        <strain evidence="16">F60SS</strain>
    </source>
</reference>